<dbReference type="InterPro" id="IPR013977">
    <property type="entry name" value="GcvT_C"/>
</dbReference>
<dbReference type="GO" id="GO:0005829">
    <property type="term" value="C:cytosol"/>
    <property type="evidence" value="ECO:0007669"/>
    <property type="project" value="TreeGrafter"/>
</dbReference>
<feature type="binding site" evidence="1">
    <location>
        <position position="198"/>
    </location>
    <ligand>
        <name>substrate</name>
    </ligand>
</feature>
<dbReference type="Pfam" id="PF01571">
    <property type="entry name" value="GCV_T"/>
    <property type="match status" value="1"/>
</dbReference>
<dbReference type="Proteomes" id="UP000617734">
    <property type="component" value="Unassembled WGS sequence"/>
</dbReference>
<dbReference type="InterPro" id="IPR028896">
    <property type="entry name" value="GcvT/YgfZ/DmdA"/>
</dbReference>
<gene>
    <name evidence="4" type="primary">gcvT</name>
    <name evidence="4" type="ORF">GCM10018781_51960</name>
</gene>
<proteinExistence type="predicted"/>
<dbReference type="InterPro" id="IPR027266">
    <property type="entry name" value="TrmE/GcvT-like"/>
</dbReference>
<reference evidence="4" key="1">
    <citation type="journal article" date="2014" name="Int. J. Syst. Evol. Microbiol.">
        <title>Complete genome sequence of Corynebacterium casei LMG S-19264T (=DSM 44701T), isolated from a smear-ripened cheese.</title>
        <authorList>
            <consortium name="US DOE Joint Genome Institute (JGI-PGF)"/>
            <person name="Walter F."/>
            <person name="Albersmeier A."/>
            <person name="Kalinowski J."/>
            <person name="Ruckert C."/>
        </authorList>
    </citation>
    <scope>NUCLEOTIDE SEQUENCE</scope>
    <source>
        <strain evidence="4">JCM 4646</strain>
    </source>
</reference>
<dbReference type="RefSeq" id="WP_190213327.1">
    <property type="nucleotide sequence ID" value="NZ_BNBO01000034.1"/>
</dbReference>
<dbReference type="PANTHER" id="PTHR43757">
    <property type="entry name" value="AMINOMETHYLTRANSFERASE"/>
    <property type="match status" value="1"/>
</dbReference>
<dbReference type="EMBL" id="BNBO01000034">
    <property type="protein sequence ID" value="GHH77786.1"/>
    <property type="molecule type" value="Genomic_DNA"/>
</dbReference>
<feature type="domain" description="GCVT N-terminal" evidence="2">
    <location>
        <begin position="8"/>
        <end position="260"/>
    </location>
</feature>
<dbReference type="PANTHER" id="PTHR43757:SF2">
    <property type="entry name" value="AMINOMETHYLTRANSFERASE, MITOCHONDRIAL"/>
    <property type="match status" value="1"/>
</dbReference>
<evidence type="ECO:0000313" key="4">
    <source>
        <dbReference type="EMBL" id="GHH77786.1"/>
    </source>
</evidence>
<evidence type="ECO:0000259" key="3">
    <source>
        <dbReference type="Pfam" id="PF08669"/>
    </source>
</evidence>
<evidence type="ECO:0000313" key="5">
    <source>
        <dbReference type="Proteomes" id="UP000617734"/>
    </source>
</evidence>
<evidence type="ECO:0000259" key="2">
    <source>
        <dbReference type="Pfam" id="PF01571"/>
    </source>
</evidence>
<dbReference type="PIRSF" id="PIRSF006487">
    <property type="entry name" value="GcvT"/>
    <property type="match status" value="1"/>
</dbReference>
<dbReference type="SUPFAM" id="SSF103025">
    <property type="entry name" value="Folate-binding domain"/>
    <property type="match status" value="1"/>
</dbReference>
<dbReference type="InterPro" id="IPR006222">
    <property type="entry name" value="GCVT_N"/>
</dbReference>
<dbReference type="GeneID" id="95355564"/>
<accession>A0A919L017</accession>
<dbReference type="InterPro" id="IPR029043">
    <property type="entry name" value="GcvT/YgfZ_C"/>
</dbReference>
<reference evidence="4" key="2">
    <citation type="submission" date="2020-09" db="EMBL/GenBank/DDBJ databases">
        <authorList>
            <person name="Sun Q."/>
            <person name="Ohkuma M."/>
        </authorList>
    </citation>
    <scope>NUCLEOTIDE SEQUENCE</scope>
    <source>
        <strain evidence="4">JCM 4646</strain>
    </source>
</reference>
<name>A0A919L017_9ACTN</name>
<dbReference type="Pfam" id="PF08669">
    <property type="entry name" value="GCV_T_C"/>
    <property type="match status" value="1"/>
</dbReference>
<dbReference type="SUPFAM" id="SSF101790">
    <property type="entry name" value="Aminomethyltransferase beta-barrel domain"/>
    <property type="match status" value="1"/>
</dbReference>
<protein>
    <submittedName>
        <fullName evidence="4">Aminomethyltransferase</fullName>
    </submittedName>
</protein>
<keyword evidence="5" id="KW-1185">Reference proteome</keyword>
<evidence type="ECO:0000256" key="1">
    <source>
        <dbReference type="PIRSR" id="PIRSR006487-1"/>
    </source>
</evidence>
<feature type="domain" description="Aminomethyltransferase C-terminal" evidence="3">
    <location>
        <begin position="281"/>
        <end position="354"/>
    </location>
</feature>
<dbReference type="AlphaFoldDB" id="A0A919L017"/>
<comment type="caution">
    <text evidence="4">The sequence shown here is derived from an EMBL/GenBank/DDBJ whole genome shotgun (WGS) entry which is preliminary data.</text>
</comment>
<sequence>MNPHRSPLHEEHIRLGARMTESGGWSMPLEFAGPFKEYRAHRNASVLWDASDLGSVLVAGPGARDLLQHTLTNDLARCGPGRSQYTLLLSGADGSVLDDLVLWWVESDHFLLTANRPEAVLAALRSARAAGPYPDCRIEDVSAGRALLALQGPQAAERMAGLAPAADSVAGSGVARLRLRGHEALVAATRFGGRLGYELQLPAPAAREVYRALLARGVAPAGLAMRETHRLEAGILRHGFEFGPGVTPLEAGLERIVAFDTGFTGRAALLLRRRRGIRRILRTVVMDGRRIPPAGAEVLQEGEPVGRVTSGTFSLGLRRGLALAFLRPDVAAGSALTVRTPAGEAGGAVAATPFPPAPPAAVHR</sequence>
<dbReference type="Gene3D" id="3.30.1360.120">
    <property type="entry name" value="Probable tRNA modification gtpase trme, domain 1"/>
    <property type="match status" value="1"/>
</dbReference>
<organism evidence="4 5">
    <name type="scientific">Kitasatospora indigofera</name>
    <dbReference type="NCBI Taxonomy" id="67307"/>
    <lineage>
        <taxon>Bacteria</taxon>
        <taxon>Bacillati</taxon>
        <taxon>Actinomycetota</taxon>
        <taxon>Actinomycetes</taxon>
        <taxon>Kitasatosporales</taxon>
        <taxon>Streptomycetaceae</taxon>
        <taxon>Kitasatospora</taxon>
    </lineage>
</organism>